<dbReference type="Gene3D" id="3.40.50.12660">
    <property type="match status" value="1"/>
</dbReference>
<dbReference type="SUPFAM" id="SSF48452">
    <property type="entry name" value="TPR-like"/>
    <property type="match status" value="1"/>
</dbReference>
<gene>
    <name evidence="2" type="ORF">EDD18DRAFT_1356577</name>
</gene>
<keyword evidence="3" id="KW-1185">Reference proteome</keyword>
<dbReference type="GO" id="GO:0034044">
    <property type="term" value="C:exomer complex"/>
    <property type="evidence" value="ECO:0007669"/>
    <property type="project" value="UniProtKB-ARBA"/>
</dbReference>
<sequence length="424" mass="47391">MSHSIQLGSYHYIPGVDASSSASLAAYINSLTYAIENSSAWFTKTAAWKAGNRCYCCFNAFSCIDIHVNVKIPGGVNTYAIDLRGERHEVTLEIWKETYMSLDVYCPLDPITSLEAEIRFLQAAESLSSRFWAVLIGINEYASYPLQGSVPDVWLMEKYLTEDLGMPSNHIQLLFGSKDHMSPEDLMYPSCAHIVNTLLSLTSDPEIVHDDNIIIYYSGYGSYYLGDNLLLSKCSTSSSSQEIAGDVIQALTLSDRNVHVPNLEILHIEDVPCSGWQVGSNPKIQVATIILNQFDGWDHEISAKEPEVASLLAQSYIGMNKGTRTVQIIVAAMKETPQSYTLLHVQCDFLHSKGKFKWALKLARQAVNCAPSKFMTWGKLMELYLDLGQFESALLTLNSCPMFTFNGRDAYWNLTPSRVHLPFQ</sequence>
<dbReference type="GO" id="GO:0004197">
    <property type="term" value="F:cysteine-type endopeptidase activity"/>
    <property type="evidence" value="ECO:0007669"/>
    <property type="project" value="InterPro"/>
</dbReference>
<protein>
    <submittedName>
        <fullName evidence="2">Chs5p-Arf1p-binding proteins-domain-containing protein</fullName>
    </submittedName>
</protein>
<dbReference type="GO" id="GO:0006508">
    <property type="term" value="P:proteolysis"/>
    <property type="evidence" value="ECO:0007669"/>
    <property type="project" value="InterPro"/>
</dbReference>
<dbReference type="Pfam" id="PF09295">
    <property type="entry name" value="ChAPs"/>
    <property type="match status" value="2"/>
</dbReference>
<dbReference type="InterPro" id="IPR011600">
    <property type="entry name" value="Pept_C14_caspase"/>
</dbReference>
<accession>A0AA39Q1P7</accession>
<dbReference type="Gene3D" id="1.25.40.10">
    <property type="entry name" value="Tetratricopeptide repeat domain"/>
    <property type="match status" value="2"/>
</dbReference>
<dbReference type="PANTHER" id="PTHR31975:SF1">
    <property type="entry name" value="BUD SITE SELECTION PROTEIN 7-RELATED"/>
    <property type="match status" value="1"/>
</dbReference>
<comment type="caution">
    <text evidence="2">The sequence shown here is derived from an EMBL/GenBank/DDBJ whole genome shotgun (WGS) entry which is preliminary data.</text>
</comment>
<proteinExistence type="predicted"/>
<dbReference type="InterPro" id="IPR015374">
    <property type="entry name" value="ChAPs"/>
</dbReference>
<dbReference type="GO" id="GO:0006893">
    <property type="term" value="P:Golgi to plasma membrane transport"/>
    <property type="evidence" value="ECO:0007669"/>
    <property type="project" value="TreeGrafter"/>
</dbReference>
<evidence type="ECO:0000259" key="1">
    <source>
        <dbReference type="Pfam" id="PF00656"/>
    </source>
</evidence>
<dbReference type="Pfam" id="PF00656">
    <property type="entry name" value="Peptidase_C14"/>
    <property type="match status" value="1"/>
</dbReference>
<dbReference type="PANTHER" id="PTHR31975">
    <property type="entry name" value="BUD SITE SELECTION PROTEIN 7-RELATED"/>
    <property type="match status" value="1"/>
</dbReference>
<organism evidence="2 3">
    <name type="scientific">Armillaria luteobubalina</name>
    <dbReference type="NCBI Taxonomy" id="153913"/>
    <lineage>
        <taxon>Eukaryota</taxon>
        <taxon>Fungi</taxon>
        <taxon>Dikarya</taxon>
        <taxon>Basidiomycota</taxon>
        <taxon>Agaricomycotina</taxon>
        <taxon>Agaricomycetes</taxon>
        <taxon>Agaricomycetidae</taxon>
        <taxon>Agaricales</taxon>
        <taxon>Marasmiineae</taxon>
        <taxon>Physalacriaceae</taxon>
        <taxon>Armillaria</taxon>
    </lineage>
</organism>
<reference evidence="2" key="1">
    <citation type="submission" date="2023-06" db="EMBL/GenBank/DDBJ databases">
        <authorList>
            <consortium name="Lawrence Berkeley National Laboratory"/>
            <person name="Ahrendt S."/>
            <person name="Sahu N."/>
            <person name="Indic B."/>
            <person name="Wong-Bajracharya J."/>
            <person name="Merenyi Z."/>
            <person name="Ke H.-M."/>
            <person name="Monk M."/>
            <person name="Kocsube S."/>
            <person name="Drula E."/>
            <person name="Lipzen A."/>
            <person name="Balint B."/>
            <person name="Henrissat B."/>
            <person name="Andreopoulos B."/>
            <person name="Martin F.M."/>
            <person name="Harder C.B."/>
            <person name="Rigling D."/>
            <person name="Ford K.L."/>
            <person name="Foster G.D."/>
            <person name="Pangilinan J."/>
            <person name="Papanicolaou A."/>
            <person name="Barry K."/>
            <person name="LaButti K."/>
            <person name="Viragh M."/>
            <person name="Koriabine M."/>
            <person name="Yan M."/>
            <person name="Riley R."/>
            <person name="Champramary S."/>
            <person name="Plett K.L."/>
            <person name="Tsai I.J."/>
            <person name="Slot J."/>
            <person name="Sipos G."/>
            <person name="Plett J."/>
            <person name="Nagy L.G."/>
            <person name="Grigoriev I.V."/>
        </authorList>
    </citation>
    <scope>NUCLEOTIDE SEQUENCE</scope>
    <source>
        <strain evidence="2">HWK02</strain>
    </source>
</reference>
<dbReference type="Proteomes" id="UP001175228">
    <property type="component" value="Unassembled WGS sequence"/>
</dbReference>
<evidence type="ECO:0000313" key="3">
    <source>
        <dbReference type="Proteomes" id="UP001175228"/>
    </source>
</evidence>
<dbReference type="AlphaFoldDB" id="A0AA39Q1P7"/>
<dbReference type="InterPro" id="IPR011990">
    <property type="entry name" value="TPR-like_helical_dom_sf"/>
</dbReference>
<evidence type="ECO:0000313" key="2">
    <source>
        <dbReference type="EMBL" id="KAK0493609.1"/>
    </source>
</evidence>
<name>A0AA39Q1P7_9AGAR</name>
<feature type="domain" description="Peptidase C14 caspase" evidence="1">
    <location>
        <begin position="132"/>
        <end position="226"/>
    </location>
</feature>
<dbReference type="EMBL" id="JAUEPU010000024">
    <property type="protein sequence ID" value="KAK0493609.1"/>
    <property type="molecule type" value="Genomic_DNA"/>
</dbReference>